<dbReference type="PANTHER" id="PTHR13593:SF146">
    <property type="entry name" value="PLC-LIKE PHOSPHODIESTERASE"/>
    <property type="match status" value="1"/>
</dbReference>
<gene>
    <name evidence="1" type="ORF">CALVIDRAFT_487674</name>
</gene>
<dbReference type="GO" id="GO:0006629">
    <property type="term" value="P:lipid metabolic process"/>
    <property type="evidence" value="ECO:0007669"/>
    <property type="project" value="InterPro"/>
</dbReference>
<organism evidence="1 2">
    <name type="scientific">Calocera viscosa (strain TUFC12733)</name>
    <dbReference type="NCBI Taxonomy" id="1330018"/>
    <lineage>
        <taxon>Eukaryota</taxon>
        <taxon>Fungi</taxon>
        <taxon>Dikarya</taxon>
        <taxon>Basidiomycota</taxon>
        <taxon>Agaricomycotina</taxon>
        <taxon>Dacrymycetes</taxon>
        <taxon>Dacrymycetales</taxon>
        <taxon>Dacrymycetaceae</taxon>
        <taxon>Calocera</taxon>
    </lineage>
</organism>
<dbReference type="Gene3D" id="3.20.20.190">
    <property type="entry name" value="Phosphatidylinositol (PI) phosphodiesterase"/>
    <property type="match status" value="1"/>
</dbReference>
<evidence type="ECO:0000313" key="1">
    <source>
        <dbReference type="EMBL" id="KZO92409.1"/>
    </source>
</evidence>
<dbReference type="AlphaFoldDB" id="A0A167I8X5"/>
<keyword evidence="2" id="KW-1185">Reference proteome</keyword>
<dbReference type="OrthoDB" id="3237763at2759"/>
<dbReference type="InterPro" id="IPR017946">
    <property type="entry name" value="PLC-like_Pdiesterase_TIM-brl"/>
</dbReference>
<dbReference type="GO" id="GO:0008081">
    <property type="term" value="F:phosphoric diester hydrolase activity"/>
    <property type="evidence" value="ECO:0007669"/>
    <property type="project" value="InterPro"/>
</dbReference>
<protein>
    <submittedName>
        <fullName evidence="1">PLC-like phosphodiesterase</fullName>
    </submittedName>
</protein>
<name>A0A167I8X5_CALVF</name>
<sequence>MLRKGIDVYCYVSLPGAYVNFSLPGKDIIRRDSSQNFTGNQLDLEWPHADWRGRGCFKWTVFGQAGNVLVSREVTVNAMTGSMYGASSIAPFDTPAVMKDDHCVCYGYYVAGKGVLGLSDRHQIWVTVTPRRDNWMGDLIPPGSAIEQRSFSLFVLPGTHNAGMNTMDKISAFMRNQTKAPIIGATAVKFTKLSSLLAWRCIHNLAITQKESVTDMLKIGTRMFDFRPAFLYGVSAAKARSIENVYATHARIPGISMAKFLKELVSFLEDNTTEIVVLCLKHGGSRGCEKPTRTQLKWALESAFPASIQVGWGYAFLGKSVAELRASKTRVIIPEGAKGFDTWKGENHRAFSPEKIINNVFEKLTTERQAEAHITRLRCALTPTATGRGIIAHSAISGPSSSPLMEVKARSDIKTLKWIRDHALERLKADTSITVGNDFIDGQTVDACVSLSARRFGVPDPVLMDGNV</sequence>
<accession>A0A167I8X5</accession>
<dbReference type="EMBL" id="KV417311">
    <property type="protein sequence ID" value="KZO92409.1"/>
    <property type="molecule type" value="Genomic_DNA"/>
</dbReference>
<dbReference type="InterPro" id="IPR051057">
    <property type="entry name" value="PI-PLC_domain"/>
</dbReference>
<evidence type="ECO:0000313" key="2">
    <source>
        <dbReference type="Proteomes" id="UP000076738"/>
    </source>
</evidence>
<reference evidence="1 2" key="1">
    <citation type="journal article" date="2016" name="Mol. Biol. Evol.">
        <title>Comparative Genomics of Early-Diverging Mushroom-Forming Fungi Provides Insights into the Origins of Lignocellulose Decay Capabilities.</title>
        <authorList>
            <person name="Nagy L.G."/>
            <person name="Riley R."/>
            <person name="Tritt A."/>
            <person name="Adam C."/>
            <person name="Daum C."/>
            <person name="Floudas D."/>
            <person name="Sun H."/>
            <person name="Yadav J.S."/>
            <person name="Pangilinan J."/>
            <person name="Larsson K.H."/>
            <person name="Matsuura K."/>
            <person name="Barry K."/>
            <person name="Labutti K."/>
            <person name="Kuo R."/>
            <person name="Ohm R.A."/>
            <person name="Bhattacharya S.S."/>
            <person name="Shirouzu T."/>
            <person name="Yoshinaga Y."/>
            <person name="Martin F.M."/>
            <person name="Grigoriev I.V."/>
            <person name="Hibbett D.S."/>
        </authorList>
    </citation>
    <scope>NUCLEOTIDE SEQUENCE [LARGE SCALE GENOMIC DNA]</scope>
    <source>
        <strain evidence="1 2">TUFC12733</strain>
    </source>
</reference>
<dbReference type="SUPFAM" id="SSF51695">
    <property type="entry name" value="PLC-like phosphodiesterases"/>
    <property type="match status" value="1"/>
</dbReference>
<proteinExistence type="predicted"/>
<dbReference type="Proteomes" id="UP000076738">
    <property type="component" value="Unassembled WGS sequence"/>
</dbReference>
<dbReference type="PANTHER" id="PTHR13593">
    <property type="match status" value="1"/>
</dbReference>